<dbReference type="SMART" id="SM00220">
    <property type="entry name" value="S_TKc"/>
    <property type="match status" value="1"/>
</dbReference>
<evidence type="ECO:0000256" key="10">
    <source>
        <dbReference type="SAM" id="Phobius"/>
    </source>
</evidence>
<comment type="catalytic activity">
    <reaction evidence="7">
        <text>L-threonyl-[protein] + ATP = O-phospho-L-threonyl-[protein] + ADP + H(+)</text>
        <dbReference type="Rhea" id="RHEA:46608"/>
        <dbReference type="Rhea" id="RHEA-COMP:11060"/>
        <dbReference type="Rhea" id="RHEA-COMP:11605"/>
        <dbReference type="ChEBI" id="CHEBI:15378"/>
        <dbReference type="ChEBI" id="CHEBI:30013"/>
        <dbReference type="ChEBI" id="CHEBI:30616"/>
        <dbReference type="ChEBI" id="CHEBI:61977"/>
        <dbReference type="ChEBI" id="CHEBI:456216"/>
        <dbReference type="EC" id="2.7.11.1"/>
    </reaction>
</comment>
<sequence>MQSRHPPPLAAPTLIHRHNCCIFLRRSHVISPVTASIVSLILMLIVVILYRKLTRSRTAPAPASDHQNLSATKQPLRRFSYTVLRRATSSFSSCNRLGQGGFGSVYRGVLPSGQPVAVKLMETAGSFQGEREFQNEISLATRINDEVSWKSPFIVSILGHSSDKRGQRKLLVYELMSNGSLQDKLLDQKCAELLDWEKRFRIVLDVAKALLYLHFMCGRTPIIHGDVKPSNVLLDGEFNAKLGDFGLAKILEDNDDDDVRVLVEAEGNERAECGGRSKVKSNGFEDAGSVMKDMECVPTGFEEAIEVSDRSPEGSPGTLDVNINPEELVVVETPRSEGFEKASFDKISVESGNGRVGKKKSGSRRDWWRKQDTFGGSESGSVKGYVTEWILNEIKRERPMNEWVGTSSSAADASIASLVAKIEPKKHKKRLNCWTSFNDEKRRKEDNGRKPREWWREEFCEELTEKKKSAKPNSGAKLWWQRDEGFVPERKKSRSRSGLRSIDWWLDGLNAELRSGRRTSQDCATGNIPKSGGISSTPSMRGTVCYIAPEYGGGEQLSEKCDVYSFGVLVLVILSGRRPLQLMASPVSEFERANLISWARQLAYNGKMLDLVDPTIQSLDREQALLCITIALLCLQRLPSKRPNMKEIVEMLSGTAEPPHLPLEFSPSPPSNFPFKSRNKVW</sequence>
<keyword evidence="6 9" id="KW-0067">ATP-binding</keyword>
<dbReference type="Gene3D" id="1.10.510.10">
    <property type="entry name" value="Transferase(Phosphotransferase) domain 1"/>
    <property type="match status" value="2"/>
</dbReference>
<dbReference type="PROSITE" id="PS00108">
    <property type="entry name" value="PROTEIN_KINASE_ST"/>
    <property type="match status" value="1"/>
</dbReference>
<keyword evidence="10" id="KW-1133">Transmembrane helix</keyword>
<evidence type="ECO:0000256" key="5">
    <source>
        <dbReference type="ARBA" id="ARBA00022777"/>
    </source>
</evidence>
<comment type="catalytic activity">
    <reaction evidence="8">
        <text>L-seryl-[protein] + ATP = O-phospho-L-seryl-[protein] + ADP + H(+)</text>
        <dbReference type="Rhea" id="RHEA:17989"/>
        <dbReference type="Rhea" id="RHEA-COMP:9863"/>
        <dbReference type="Rhea" id="RHEA-COMP:11604"/>
        <dbReference type="ChEBI" id="CHEBI:15378"/>
        <dbReference type="ChEBI" id="CHEBI:29999"/>
        <dbReference type="ChEBI" id="CHEBI:30616"/>
        <dbReference type="ChEBI" id="CHEBI:83421"/>
        <dbReference type="ChEBI" id="CHEBI:456216"/>
        <dbReference type="EC" id="2.7.11.1"/>
    </reaction>
</comment>
<keyword evidence="2" id="KW-0723">Serine/threonine-protein kinase</keyword>
<dbReference type="GO" id="GO:0004674">
    <property type="term" value="F:protein serine/threonine kinase activity"/>
    <property type="evidence" value="ECO:0007669"/>
    <property type="project" value="UniProtKB-KW"/>
</dbReference>
<evidence type="ECO:0000259" key="11">
    <source>
        <dbReference type="PROSITE" id="PS50011"/>
    </source>
</evidence>
<evidence type="ECO:0000256" key="6">
    <source>
        <dbReference type="ARBA" id="ARBA00022840"/>
    </source>
</evidence>
<keyword evidence="10" id="KW-0472">Membrane</keyword>
<evidence type="ECO:0000256" key="8">
    <source>
        <dbReference type="ARBA" id="ARBA00048679"/>
    </source>
</evidence>
<keyword evidence="5" id="KW-0418">Kinase</keyword>
<dbReference type="InterPro" id="IPR008271">
    <property type="entry name" value="Ser/Thr_kinase_AS"/>
</dbReference>
<comment type="caution">
    <text evidence="12">The sequence shown here is derived from an EMBL/GenBank/DDBJ whole genome shotgun (WGS) entry which is preliminary data.</text>
</comment>
<evidence type="ECO:0000256" key="3">
    <source>
        <dbReference type="ARBA" id="ARBA00022679"/>
    </source>
</evidence>
<feature type="binding site" evidence="9">
    <location>
        <position position="119"/>
    </location>
    <ligand>
        <name>ATP</name>
        <dbReference type="ChEBI" id="CHEBI:30616"/>
    </ligand>
</feature>
<dbReference type="Proteomes" id="UP001279734">
    <property type="component" value="Unassembled WGS sequence"/>
</dbReference>
<proteinExistence type="predicted"/>
<evidence type="ECO:0000256" key="1">
    <source>
        <dbReference type="ARBA" id="ARBA00012513"/>
    </source>
</evidence>
<dbReference type="AlphaFoldDB" id="A0AAD3P6W8"/>
<dbReference type="Pfam" id="PF00069">
    <property type="entry name" value="Pkinase"/>
    <property type="match status" value="2"/>
</dbReference>
<protein>
    <recommendedName>
        <fullName evidence="1">non-specific serine/threonine protein kinase</fullName>
        <ecNumber evidence="1">2.7.11.1</ecNumber>
    </recommendedName>
</protein>
<dbReference type="InterPro" id="IPR000719">
    <property type="entry name" value="Prot_kinase_dom"/>
</dbReference>
<dbReference type="InterPro" id="IPR017441">
    <property type="entry name" value="Protein_kinase_ATP_BS"/>
</dbReference>
<evidence type="ECO:0000256" key="4">
    <source>
        <dbReference type="ARBA" id="ARBA00022741"/>
    </source>
</evidence>
<gene>
    <name evidence="12" type="ORF">Nepgr_002407</name>
</gene>
<keyword evidence="10" id="KW-0812">Transmembrane</keyword>
<dbReference type="EC" id="2.7.11.1" evidence="1"/>
<dbReference type="PROSITE" id="PS50011">
    <property type="entry name" value="PROTEIN_KINASE_DOM"/>
    <property type="match status" value="1"/>
</dbReference>
<dbReference type="InterPro" id="IPR011009">
    <property type="entry name" value="Kinase-like_dom_sf"/>
</dbReference>
<keyword evidence="3" id="KW-0808">Transferase</keyword>
<dbReference type="GO" id="GO:0005524">
    <property type="term" value="F:ATP binding"/>
    <property type="evidence" value="ECO:0007669"/>
    <property type="project" value="UniProtKB-UniRule"/>
</dbReference>
<keyword evidence="4 9" id="KW-0547">Nucleotide-binding</keyword>
<evidence type="ECO:0000256" key="7">
    <source>
        <dbReference type="ARBA" id="ARBA00047899"/>
    </source>
</evidence>
<dbReference type="Gene3D" id="3.30.200.20">
    <property type="entry name" value="Phosphorylase Kinase, domain 1"/>
    <property type="match status" value="1"/>
</dbReference>
<dbReference type="InterPro" id="IPR044576">
    <property type="entry name" value="At4g25390-like"/>
</dbReference>
<accession>A0AAD3P6W8</accession>
<evidence type="ECO:0000313" key="12">
    <source>
        <dbReference type="EMBL" id="GMH00568.1"/>
    </source>
</evidence>
<organism evidence="12 13">
    <name type="scientific">Nepenthes gracilis</name>
    <name type="common">Slender pitcher plant</name>
    <dbReference type="NCBI Taxonomy" id="150966"/>
    <lineage>
        <taxon>Eukaryota</taxon>
        <taxon>Viridiplantae</taxon>
        <taxon>Streptophyta</taxon>
        <taxon>Embryophyta</taxon>
        <taxon>Tracheophyta</taxon>
        <taxon>Spermatophyta</taxon>
        <taxon>Magnoliopsida</taxon>
        <taxon>eudicotyledons</taxon>
        <taxon>Gunneridae</taxon>
        <taxon>Pentapetalae</taxon>
        <taxon>Caryophyllales</taxon>
        <taxon>Nepenthaceae</taxon>
        <taxon>Nepenthes</taxon>
    </lineage>
</organism>
<evidence type="ECO:0000256" key="2">
    <source>
        <dbReference type="ARBA" id="ARBA00022527"/>
    </source>
</evidence>
<dbReference type="FunFam" id="1.10.510.10:FF:001023">
    <property type="entry name" value="Os07g0541700 protein"/>
    <property type="match status" value="1"/>
</dbReference>
<dbReference type="PROSITE" id="PS00107">
    <property type="entry name" value="PROTEIN_KINASE_ATP"/>
    <property type="match status" value="1"/>
</dbReference>
<evidence type="ECO:0000256" key="9">
    <source>
        <dbReference type="PROSITE-ProRule" id="PRU10141"/>
    </source>
</evidence>
<name>A0AAD3P6W8_NEPGR</name>
<keyword evidence="13" id="KW-1185">Reference proteome</keyword>
<feature type="transmembrane region" description="Helical" evidence="10">
    <location>
        <begin position="29"/>
        <end position="50"/>
    </location>
</feature>
<dbReference type="PANTHER" id="PTHR46821:SF2">
    <property type="entry name" value="OS03G0251700 PROTEIN"/>
    <property type="match status" value="1"/>
</dbReference>
<evidence type="ECO:0000313" key="13">
    <source>
        <dbReference type="Proteomes" id="UP001279734"/>
    </source>
</evidence>
<dbReference type="EMBL" id="BSYO01000002">
    <property type="protein sequence ID" value="GMH00568.1"/>
    <property type="molecule type" value="Genomic_DNA"/>
</dbReference>
<feature type="domain" description="Protein kinase" evidence="11">
    <location>
        <begin position="91"/>
        <end position="663"/>
    </location>
</feature>
<dbReference type="SUPFAM" id="SSF56112">
    <property type="entry name" value="Protein kinase-like (PK-like)"/>
    <property type="match status" value="1"/>
</dbReference>
<reference evidence="12" key="1">
    <citation type="submission" date="2023-05" db="EMBL/GenBank/DDBJ databases">
        <title>Nepenthes gracilis genome sequencing.</title>
        <authorList>
            <person name="Fukushima K."/>
        </authorList>
    </citation>
    <scope>NUCLEOTIDE SEQUENCE</scope>
    <source>
        <strain evidence="12">SING2019-196</strain>
    </source>
</reference>
<dbReference type="PANTHER" id="PTHR46821">
    <property type="entry name" value="OS07G0586332 PROTEIN"/>
    <property type="match status" value="1"/>
</dbReference>